<protein>
    <recommendedName>
        <fullName evidence="1">DNA-directed DNA polymerase</fullName>
        <ecNumber evidence="1">2.7.7.7</ecNumber>
    </recommendedName>
</protein>
<accession>A0A0B1T0E7</accession>
<evidence type="ECO:0000313" key="5">
    <source>
        <dbReference type="EMBL" id="KHJ88910.1"/>
    </source>
</evidence>
<dbReference type="PANTHER" id="PTHR45812:SF1">
    <property type="entry name" value="DNA POLYMERASE ZETA CATALYTIC SUBUNIT"/>
    <property type="match status" value="1"/>
</dbReference>
<dbReference type="Gene3D" id="1.10.132.60">
    <property type="entry name" value="DNA polymerase family B, C-terminal domain"/>
    <property type="match status" value="1"/>
</dbReference>
<dbReference type="EC" id="2.7.7.7" evidence="1"/>
<sequence>VLERSLKLIFTRNWRGLGVYLNTKLSRLRDLPYTDFIFSKEFRDKYADNAPVPQLKVAMSLAANSPAHIALRGERLPYIVTEGPPEATVISCVRSLPDFIADRNLQIHTVYYAHVHILAALRRVTDLLLLSIRWHPDVKSPCFT</sequence>
<dbReference type="GO" id="GO:0042276">
    <property type="term" value="P:error-prone translesion synthesis"/>
    <property type="evidence" value="ECO:0007669"/>
    <property type="project" value="TreeGrafter"/>
</dbReference>
<dbReference type="GO" id="GO:0003887">
    <property type="term" value="F:DNA-directed DNA polymerase activity"/>
    <property type="evidence" value="ECO:0007669"/>
    <property type="project" value="UniProtKB-KW"/>
</dbReference>
<dbReference type="Proteomes" id="UP000053660">
    <property type="component" value="Unassembled WGS sequence"/>
</dbReference>
<keyword evidence="4" id="KW-0239">DNA-directed DNA polymerase</keyword>
<dbReference type="SUPFAM" id="SSF56672">
    <property type="entry name" value="DNA/RNA polymerases"/>
    <property type="match status" value="1"/>
</dbReference>
<dbReference type="AlphaFoldDB" id="A0A0B1T0E7"/>
<keyword evidence="2" id="KW-0808">Transferase</keyword>
<organism evidence="5 6">
    <name type="scientific">Oesophagostomum dentatum</name>
    <name type="common">Nodular worm</name>
    <dbReference type="NCBI Taxonomy" id="61180"/>
    <lineage>
        <taxon>Eukaryota</taxon>
        <taxon>Metazoa</taxon>
        <taxon>Ecdysozoa</taxon>
        <taxon>Nematoda</taxon>
        <taxon>Chromadorea</taxon>
        <taxon>Rhabditida</taxon>
        <taxon>Rhabditina</taxon>
        <taxon>Rhabditomorpha</taxon>
        <taxon>Strongyloidea</taxon>
        <taxon>Strongylidae</taxon>
        <taxon>Oesophagostomum</taxon>
    </lineage>
</organism>
<dbReference type="InterPro" id="IPR042087">
    <property type="entry name" value="DNA_pol_B_thumb"/>
</dbReference>
<dbReference type="GO" id="GO:0005634">
    <property type="term" value="C:nucleus"/>
    <property type="evidence" value="ECO:0007669"/>
    <property type="project" value="TreeGrafter"/>
</dbReference>
<reference evidence="5 6" key="1">
    <citation type="submission" date="2014-03" db="EMBL/GenBank/DDBJ databases">
        <title>Draft genome of the hookworm Oesophagostomum dentatum.</title>
        <authorList>
            <person name="Mitreva M."/>
        </authorList>
    </citation>
    <scope>NUCLEOTIDE SEQUENCE [LARGE SCALE GENOMIC DNA]</scope>
    <source>
        <strain evidence="5 6">OD-Hann</strain>
    </source>
</reference>
<evidence type="ECO:0000256" key="4">
    <source>
        <dbReference type="ARBA" id="ARBA00022932"/>
    </source>
</evidence>
<evidence type="ECO:0000256" key="1">
    <source>
        <dbReference type="ARBA" id="ARBA00012417"/>
    </source>
</evidence>
<evidence type="ECO:0000256" key="3">
    <source>
        <dbReference type="ARBA" id="ARBA00022695"/>
    </source>
</evidence>
<evidence type="ECO:0000313" key="6">
    <source>
        <dbReference type="Proteomes" id="UP000053660"/>
    </source>
</evidence>
<keyword evidence="6" id="KW-1185">Reference proteome</keyword>
<dbReference type="InterPro" id="IPR030559">
    <property type="entry name" value="PolZ_Rev3"/>
</dbReference>
<dbReference type="OrthoDB" id="2414538at2759"/>
<dbReference type="GO" id="GO:0000724">
    <property type="term" value="P:double-strand break repair via homologous recombination"/>
    <property type="evidence" value="ECO:0007669"/>
    <property type="project" value="TreeGrafter"/>
</dbReference>
<feature type="non-terminal residue" evidence="5">
    <location>
        <position position="1"/>
    </location>
</feature>
<dbReference type="EMBL" id="KN555014">
    <property type="protein sequence ID" value="KHJ88910.1"/>
    <property type="molecule type" value="Genomic_DNA"/>
</dbReference>
<dbReference type="GO" id="GO:0016035">
    <property type="term" value="C:zeta DNA polymerase complex"/>
    <property type="evidence" value="ECO:0007669"/>
    <property type="project" value="InterPro"/>
</dbReference>
<dbReference type="PANTHER" id="PTHR45812">
    <property type="entry name" value="DNA POLYMERASE ZETA CATALYTIC SUBUNIT"/>
    <property type="match status" value="1"/>
</dbReference>
<gene>
    <name evidence="5" type="ORF">OESDEN_11284</name>
</gene>
<keyword evidence="3" id="KW-0548">Nucleotidyltransferase</keyword>
<proteinExistence type="predicted"/>
<dbReference type="InterPro" id="IPR043502">
    <property type="entry name" value="DNA/RNA_pol_sf"/>
</dbReference>
<name>A0A0B1T0E7_OESDE</name>
<evidence type="ECO:0000256" key="2">
    <source>
        <dbReference type="ARBA" id="ARBA00022679"/>
    </source>
</evidence>